<feature type="domain" description="YcgL" evidence="2">
    <location>
        <begin position="1"/>
        <end position="85"/>
    </location>
</feature>
<dbReference type="OrthoDB" id="7062382at2"/>
<evidence type="ECO:0000256" key="1">
    <source>
        <dbReference type="HAMAP-Rule" id="MF_01866"/>
    </source>
</evidence>
<dbReference type="Gene3D" id="3.10.510.20">
    <property type="entry name" value="YcgL domain"/>
    <property type="match status" value="1"/>
</dbReference>
<keyword evidence="4" id="KW-1185">Reference proteome</keyword>
<comment type="caution">
    <text evidence="3">The sequence shown here is derived from an EMBL/GenBank/DDBJ whole genome shotgun (WGS) entry which is preliminary data.</text>
</comment>
<dbReference type="SUPFAM" id="SSF160191">
    <property type="entry name" value="YcgL-like"/>
    <property type="match status" value="1"/>
</dbReference>
<evidence type="ECO:0000313" key="4">
    <source>
        <dbReference type="Proteomes" id="UP000295657"/>
    </source>
</evidence>
<dbReference type="PANTHER" id="PTHR38109:SF1">
    <property type="entry name" value="PROTEIN YCGL"/>
    <property type="match status" value="1"/>
</dbReference>
<dbReference type="AlphaFoldDB" id="A0A4V3D9K6"/>
<dbReference type="InterPro" id="IPR038068">
    <property type="entry name" value="YcgL-like_sf"/>
</dbReference>
<reference evidence="3 4" key="1">
    <citation type="submission" date="2019-03" db="EMBL/GenBank/DDBJ databases">
        <title>Genomic Encyclopedia of Type Strains, Phase IV (KMG-IV): sequencing the most valuable type-strain genomes for metagenomic binning, comparative biology and taxonomic classification.</title>
        <authorList>
            <person name="Goeker M."/>
        </authorList>
    </citation>
    <scope>NUCLEOTIDE SEQUENCE [LARGE SCALE GENOMIC DNA]</scope>
    <source>
        <strain evidence="3 4">DSM 28403</strain>
    </source>
</reference>
<dbReference type="EMBL" id="SNYQ01000005">
    <property type="protein sequence ID" value="TDQ57382.1"/>
    <property type="molecule type" value="Genomic_DNA"/>
</dbReference>
<dbReference type="Pfam" id="PF05166">
    <property type="entry name" value="YcgL"/>
    <property type="match status" value="1"/>
</dbReference>
<dbReference type="PROSITE" id="PS51648">
    <property type="entry name" value="YCGL"/>
    <property type="match status" value="1"/>
</dbReference>
<dbReference type="PANTHER" id="PTHR38109">
    <property type="entry name" value="PROTEIN YCGL"/>
    <property type="match status" value="1"/>
</dbReference>
<sequence>MLCAIYKSKKKAGAYLYVPQRDNFEEVPESLMQAFGRPYFVMLFNLAGHKQLIRISNREVMERLREQGFYLQLPQQEDGLFNSLTAIR</sequence>
<dbReference type="RefSeq" id="WP_133544942.1">
    <property type="nucleotide sequence ID" value="NZ_SNYQ01000005.1"/>
</dbReference>
<proteinExistence type="inferred from homology"/>
<dbReference type="HAMAP" id="MF_01866">
    <property type="entry name" value="UPF0745"/>
    <property type="match status" value="1"/>
</dbReference>
<accession>A0A4V3D9K6</accession>
<evidence type="ECO:0000259" key="2">
    <source>
        <dbReference type="PROSITE" id="PS51648"/>
    </source>
</evidence>
<evidence type="ECO:0000313" key="3">
    <source>
        <dbReference type="EMBL" id="TDQ57382.1"/>
    </source>
</evidence>
<gene>
    <name evidence="3" type="ORF">EDC45_1442</name>
</gene>
<dbReference type="Proteomes" id="UP000295657">
    <property type="component" value="Unassembled WGS sequence"/>
</dbReference>
<name>A0A4V3D9K6_9PAST</name>
<protein>
    <recommendedName>
        <fullName evidence="1">YcgL domain-containing protein EDC45_1442</fullName>
    </recommendedName>
</protein>
<dbReference type="InterPro" id="IPR027354">
    <property type="entry name" value="YcgL_dom"/>
</dbReference>
<organism evidence="3 4">
    <name type="scientific">Mesocricetibacter intestinalis</name>
    <dbReference type="NCBI Taxonomy" id="1521930"/>
    <lineage>
        <taxon>Bacteria</taxon>
        <taxon>Pseudomonadati</taxon>
        <taxon>Pseudomonadota</taxon>
        <taxon>Gammaproteobacteria</taxon>
        <taxon>Pasteurellales</taxon>
        <taxon>Pasteurellaceae</taxon>
        <taxon>Mesocricetibacter</taxon>
    </lineage>
</organism>